<dbReference type="PANTHER" id="PTHR30126:SF64">
    <property type="entry name" value="HTH-TYPE TRANSCRIPTIONAL REGULATOR CITR"/>
    <property type="match status" value="1"/>
</dbReference>
<comment type="similarity">
    <text evidence="1">Belongs to the LysR transcriptional regulatory family.</text>
</comment>
<proteinExistence type="inferred from homology"/>
<evidence type="ECO:0000256" key="3">
    <source>
        <dbReference type="ARBA" id="ARBA00023125"/>
    </source>
</evidence>
<protein>
    <submittedName>
        <fullName evidence="6">LysR family transcriptional regulator</fullName>
    </submittedName>
</protein>
<evidence type="ECO:0000256" key="4">
    <source>
        <dbReference type="ARBA" id="ARBA00023163"/>
    </source>
</evidence>
<keyword evidence="4" id="KW-0804">Transcription</keyword>
<keyword evidence="2" id="KW-0805">Transcription regulation</keyword>
<dbReference type="InterPro" id="IPR000847">
    <property type="entry name" value="LysR_HTH_N"/>
</dbReference>
<keyword evidence="3" id="KW-0238">DNA-binding</keyword>
<dbReference type="InterPro" id="IPR047788">
    <property type="entry name" value="LysR-like_Sec_metab"/>
</dbReference>
<dbReference type="GO" id="GO:0000976">
    <property type="term" value="F:transcription cis-regulatory region binding"/>
    <property type="evidence" value="ECO:0007669"/>
    <property type="project" value="TreeGrafter"/>
</dbReference>
<dbReference type="GO" id="GO:0003700">
    <property type="term" value="F:DNA-binding transcription factor activity"/>
    <property type="evidence" value="ECO:0007669"/>
    <property type="project" value="InterPro"/>
</dbReference>
<dbReference type="PRINTS" id="PR00039">
    <property type="entry name" value="HTHLYSR"/>
</dbReference>
<evidence type="ECO:0000259" key="5">
    <source>
        <dbReference type="PROSITE" id="PS50931"/>
    </source>
</evidence>
<dbReference type="CDD" id="cd08420">
    <property type="entry name" value="PBP2_CysL_like"/>
    <property type="match status" value="1"/>
</dbReference>
<comment type="caution">
    <text evidence="6">The sequence shown here is derived from an EMBL/GenBank/DDBJ whole genome shotgun (WGS) entry which is preliminary data.</text>
</comment>
<reference evidence="6 7" key="1">
    <citation type="submission" date="2018-03" db="EMBL/GenBank/DDBJ databases">
        <title>Genomic Encyclopedia of Type Strains, Phase III (KMG-III): the genomes of soil and plant-associated and newly described type strains.</title>
        <authorList>
            <person name="Whitman W."/>
        </authorList>
    </citation>
    <scope>NUCLEOTIDE SEQUENCE [LARGE SCALE GENOMIC DNA]</scope>
    <source>
        <strain evidence="6 7">CGMCC 1.07653</strain>
    </source>
</reference>
<dbReference type="PANTHER" id="PTHR30126">
    <property type="entry name" value="HTH-TYPE TRANSCRIPTIONAL REGULATOR"/>
    <property type="match status" value="1"/>
</dbReference>
<evidence type="ECO:0000313" key="6">
    <source>
        <dbReference type="EMBL" id="PSL46908.1"/>
    </source>
</evidence>
<dbReference type="InterPro" id="IPR036390">
    <property type="entry name" value="WH_DNA-bd_sf"/>
</dbReference>
<dbReference type="OrthoDB" id="9785745at2"/>
<dbReference type="NCBIfam" id="NF040786">
    <property type="entry name" value="LysR_Sec_metab"/>
    <property type="match status" value="1"/>
</dbReference>
<dbReference type="InterPro" id="IPR005119">
    <property type="entry name" value="LysR_subst-bd"/>
</dbReference>
<dbReference type="InterPro" id="IPR036388">
    <property type="entry name" value="WH-like_DNA-bd_sf"/>
</dbReference>
<evidence type="ECO:0000256" key="2">
    <source>
        <dbReference type="ARBA" id="ARBA00023015"/>
    </source>
</evidence>
<feature type="domain" description="HTH lysR-type" evidence="5">
    <location>
        <begin position="1"/>
        <end position="58"/>
    </location>
</feature>
<sequence>MNNDQLQAFTQVARTKSFSEAGRALFVSQPTITSQIKSLEEELGAPLFHRTKKFVQITPAGEKFLTYAQQMLDLQMQAKNEIGALNGELQGTLAVASSLTIGESILPALLHDFKKAHPYINLKTEITNSQHIVEMIQRGEFEIGLIEADLQVPDLQSEAFMSDELVLFAAPHVLKDSEAELDLETLKEIPLVMREEGSGTRSVFESRLEAHGWTKQDLNIELELGSTESVKAAVEAGMGAAILSKSAVRKELELGLIQTYRIKDLNLKRNFYIVRKKDRALQLVSEMFYKTIMAGKFSE</sequence>
<keyword evidence="7" id="KW-1185">Reference proteome</keyword>
<dbReference type="Gene3D" id="1.10.10.10">
    <property type="entry name" value="Winged helix-like DNA-binding domain superfamily/Winged helix DNA-binding domain"/>
    <property type="match status" value="1"/>
</dbReference>
<dbReference type="Pfam" id="PF03466">
    <property type="entry name" value="LysR_substrate"/>
    <property type="match status" value="1"/>
</dbReference>
<dbReference type="SUPFAM" id="SSF46785">
    <property type="entry name" value="Winged helix' DNA-binding domain"/>
    <property type="match status" value="1"/>
</dbReference>
<dbReference type="SUPFAM" id="SSF53850">
    <property type="entry name" value="Periplasmic binding protein-like II"/>
    <property type="match status" value="1"/>
</dbReference>
<evidence type="ECO:0000256" key="1">
    <source>
        <dbReference type="ARBA" id="ARBA00009437"/>
    </source>
</evidence>
<dbReference type="AlphaFoldDB" id="A0A2P8HL12"/>
<dbReference type="EMBL" id="PYAV01000005">
    <property type="protein sequence ID" value="PSL46908.1"/>
    <property type="molecule type" value="Genomic_DNA"/>
</dbReference>
<dbReference type="Pfam" id="PF00126">
    <property type="entry name" value="HTH_1"/>
    <property type="match status" value="1"/>
</dbReference>
<name>A0A2P8HL12_9BACI</name>
<evidence type="ECO:0000313" key="7">
    <source>
        <dbReference type="Proteomes" id="UP000242310"/>
    </source>
</evidence>
<dbReference type="Proteomes" id="UP000242310">
    <property type="component" value="Unassembled WGS sequence"/>
</dbReference>
<dbReference type="PROSITE" id="PS50931">
    <property type="entry name" value="HTH_LYSR"/>
    <property type="match status" value="1"/>
</dbReference>
<gene>
    <name evidence="6" type="ORF">B0H94_10558</name>
</gene>
<dbReference type="Gene3D" id="3.40.190.290">
    <property type="match status" value="1"/>
</dbReference>
<organism evidence="6 7">
    <name type="scientific">Salsuginibacillus halophilus</name>
    <dbReference type="NCBI Taxonomy" id="517424"/>
    <lineage>
        <taxon>Bacteria</taxon>
        <taxon>Bacillati</taxon>
        <taxon>Bacillota</taxon>
        <taxon>Bacilli</taxon>
        <taxon>Bacillales</taxon>
        <taxon>Bacillaceae</taxon>
        <taxon>Salsuginibacillus</taxon>
    </lineage>
</organism>
<dbReference type="FunFam" id="1.10.10.10:FF:000001">
    <property type="entry name" value="LysR family transcriptional regulator"/>
    <property type="match status" value="1"/>
</dbReference>
<dbReference type="RefSeq" id="WP_106588242.1">
    <property type="nucleotide sequence ID" value="NZ_PYAV01000005.1"/>
</dbReference>
<accession>A0A2P8HL12</accession>